<dbReference type="Proteomes" id="UP000299102">
    <property type="component" value="Unassembled WGS sequence"/>
</dbReference>
<reference evidence="2 3" key="1">
    <citation type="journal article" date="2019" name="Commun. Biol.">
        <title>The bagworm genome reveals a unique fibroin gene that provides high tensile strength.</title>
        <authorList>
            <person name="Kono N."/>
            <person name="Nakamura H."/>
            <person name="Ohtoshi R."/>
            <person name="Tomita M."/>
            <person name="Numata K."/>
            <person name="Arakawa K."/>
        </authorList>
    </citation>
    <scope>NUCLEOTIDE SEQUENCE [LARGE SCALE GENOMIC DNA]</scope>
</reference>
<gene>
    <name evidence="2" type="ORF">EVAR_320_1</name>
</gene>
<feature type="chain" id="PRO_5020026642" description="Secreted protein" evidence="1">
    <location>
        <begin position="24"/>
        <end position="110"/>
    </location>
</feature>
<feature type="signal peptide" evidence="1">
    <location>
        <begin position="1"/>
        <end position="23"/>
    </location>
</feature>
<organism evidence="2 3">
    <name type="scientific">Eumeta variegata</name>
    <name type="common">Bagworm moth</name>
    <name type="synonym">Eumeta japonica</name>
    <dbReference type="NCBI Taxonomy" id="151549"/>
    <lineage>
        <taxon>Eukaryota</taxon>
        <taxon>Metazoa</taxon>
        <taxon>Ecdysozoa</taxon>
        <taxon>Arthropoda</taxon>
        <taxon>Hexapoda</taxon>
        <taxon>Insecta</taxon>
        <taxon>Pterygota</taxon>
        <taxon>Neoptera</taxon>
        <taxon>Endopterygota</taxon>
        <taxon>Lepidoptera</taxon>
        <taxon>Glossata</taxon>
        <taxon>Ditrysia</taxon>
        <taxon>Tineoidea</taxon>
        <taxon>Psychidae</taxon>
        <taxon>Oiketicinae</taxon>
        <taxon>Eumeta</taxon>
    </lineage>
</organism>
<keyword evidence="1" id="KW-0732">Signal</keyword>
<dbReference type="AlphaFoldDB" id="A0A4C1SCU8"/>
<sequence length="110" mass="12479">MSIGGDLWLLVRMFSSFLDHCMTAVHLTRLCRLFFNTPYTLVDVTVGNFLRMCLVGMKRTYSSPMSYVLVQRERLTTVVFSAVDSVPGTEQVVDSDLHSKFMGQSSMVRD</sequence>
<name>A0A4C1SCU8_EUMVA</name>
<evidence type="ECO:0000256" key="1">
    <source>
        <dbReference type="SAM" id="SignalP"/>
    </source>
</evidence>
<dbReference type="EMBL" id="BGZK01000002">
    <property type="protein sequence ID" value="GBO98910.1"/>
    <property type="molecule type" value="Genomic_DNA"/>
</dbReference>
<comment type="caution">
    <text evidence="2">The sequence shown here is derived from an EMBL/GenBank/DDBJ whole genome shotgun (WGS) entry which is preliminary data.</text>
</comment>
<accession>A0A4C1SCU8</accession>
<proteinExistence type="predicted"/>
<evidence type="ECO:0008006" key="4">
    <source>
        <dbReference type="Google" id="ProtNLM"/>
    </source>
</evidence>
<protein>
    <recommendedName>
        <fullName evidence="4">Secreted protein</fullName>
    </recommendedName>
</protein>
<evidence type="ECO:0000313" key="2">
    <source>
        <dbReference type="EMBL" id="GBO98910.1"/>
    </source>
</evidence>
<keyword evidence="3" id="KW-1185">Reference proteome</keyword>
<evidence type="ECO:0000313" key="3">
    <source>
        <dbReference type="Proteomes" id="UP000299102"/>
    </source>
</evidence>